<dbReference type="AlphaFoldDB" id="A0AAD9G6N6"/>
<gene>
    <name evidence="2" type="ORF">X943_000875</name>
</gene>
<name>A0AAD9G6N6_BABDI</name>
<reference evidence="2" key="2">
    <citation type="submission" date="2021-05" db="EMBL/GenBank/DDBJ databases">
        <authorList>
            <person name="Pain A."/>
        </authorList>
    </citation>
    <scope>NUCLEOTIDE SEQUENCE</scope>
    <source>
        <strain evidence="2">1802A</strain>
    </source>
</reference>
<evidence type="ECO:0000313" key="2">
    <source>
        <dbReference type="EMBL" id="KAK1932805.1"/>
    </source>
</evidence>
<accession>A0AAD9G6N6</accession>
<comment type="caution">
    <text evidence="2">The sequence shown here is derived from an EMBL/GenBank/DDBJ whole genome shotgun (WGS) entry which is preliminary data.</text>
</comment>
<feature type="compositionally biased region" description="Polar residues" evidence="1">
    <location>
        <begin position="1"/>
        <end position="20"/>
    </location>
</feature>
<sequence>MTSLKSHFTSMSSGQPSKLRSQLDRFHRQTLREIKARIKLAKNELAHLDYSRLLSNTKNAVMVYSTSIINGASRAPDTASATGNNAYKRLSNEDVWRSQNENDDCSPALRMEEVDFVEFVDDLLQRVERCCKFYR</sequence>
<evidence type="ECO:0000256" key="1">
    <source>
        <dbReference type="SAM" id="MobiDB-lite"/>
    </source>
</evidence>
<proteinExistence type="predicted"/>
<feature type="region of interest" description="Disordered" evidence="1">
    <location>
        <begin position="1"/>
        <end position="22"/>
    </location>
</feature>
<reference evidence="2" key="1">
    <citation type="journal article" date="2014" name="Nucleic Acids Res.">
        <title>The evolutionary dynamics of variant antigen genes in Babesia reveal a history of genomic innovation underlying host-parasite interaction.</title>
        <authorList>
            <person name="Jackson A.P."/>
            <person name="Otto T.D."/>
            <person name="Darby A."/>
            <person name="Ramaprasad A."/>
            <person name="Xia D."/>
            <person name="Echaide I.E."/>
            <person name="Farber M."/>
            <person name="Gahlot S."/>
            <person name="Gamble J."/>
            <person name="Gupta D."/>
            <person name="Gupta Y."/>
            <person name="Jackson L."/>
            <person name="Malandrin L."/>
            <person name="Malas T.B."/>
            <person name="Moussa E."/>
            <person name="Nair M."/>
            <person name="Reid A.J."/>
            <person name="Sanders M."/>
            <person name="Sharma J."/>
            <person name="Tracey A."/>
            <person name="Quail M.A."/>
            <person name="Weir W."/>
            <person name="Wastling J.M."/>
            <person name="Hall N."/>
            <person name="Willadsen P."/>
            <person name="Lingelbach K."/>
            <person name="Shiels B."/>
            <person name="Tait A."/>
            <person name="Berriman M."/>
            <person name="Allred D.R."/>
            <person name="Pain A."/>
        </authorList>
    </citation>
    <scope>NUCLEOTIDE SEQUENCE</scope>
    <source>
        <strain evidence="2">1802A</strain>
    </source>
</reference>
<dbReference type="EMBL" id="JAHBMH010000073">
    <property type="protein sequence ID" value="KAK1932805.1"/>
    <property type="molecule type" value="Genomic_DNA"/>
</dbReference>
<protein>
    <submittedName>
        <fullName evidence="2">Uncharacterized protein</fullName>
    </submittedName>
</protein>
<dbReference type="Proteomes" id="UP001195914">
    <property type="component" value="Unassembled WGS sequence"/>
</dbReference>
<evidence type="ECO:0000313" key="3">
    <source>
        <dbReference type="Proteomes" id="UP001195914"/>
    </source>
</evidence>
<keyword evidence="3" id="KW-1185">Reference proteome</keyword>
<organism evidence="2 3">
    <name type="scientific">Babesia divergens</name>
    <dbReference type="NCBI Taxonomy" id="32595"/>
    <lineage>
        <taxon>Eukaryota</taxon>
        <taxon>Sar</taxon>
        <taxon>Alveolata</taxon>
        <taxon>Apicomplexa</taxon>
        <taxon>Aconoidasida</taxon>
        <taxon>Piroplasmida</taxon>
        <taxon>Babesiidae</taxon>
        <taxon>Babesia</taxon>
    </lineage>
</organism>